<proteinExistence type="predicted"/>
<sequence>MMQGVLPVERLFATRAAVWRSQLPDSRRCAARTPKLTGADEGGVRVEHRVRCVISNNPAAA</sequence>
<accession>D8K4Z5</accession>
<dbReference type="EMBL" id="CP002086">
    <property type="protein sequence ID" value="ADJ27972.1"/>
    <property type="molecule type" value="Genomic_DNA"/>
</dbReference>
<dbReference type="AlphaFoldDB" id="D8K4Z5"/>
<evidence type="ECO:0000313" key="1">
    <source>
        <dbReference type="EMBL" id="ADJ27972.1"/>
    </source>
</evidence>
<dbReference type="KEGG" id="nwa:Nwat_1030"/>
<reference evidence="1 2" key="1">
    <citation type="submission" date="2010-06" db="EMBL/GenBank/DDBJ databases">
        <title>Complete sequence of chromosome of Nitrosococcus watsoni C-113.</title>
        <authorList>
            <consortium name="US DOE Joint Genome Institute"/>
            <person name="Lucas S."/>
            <person name="Copeland A."/>
            <person name="Lapidus A."/>
            <person name="Cheng J.-F."/>
            <person name="Bruce D."/>
            <person name="Goodwin L."/>
            <person name="Pitluck S."/>
            <person name="Malfatti S.A."/>
            <person name="Chain P.S.G."/>
            <person name="Land M."/>
            <person name="Hauser L."/>
            <person name="Kyrpides N."/>
            <person name="Ivanova N."/>
            <person name="Cambell M.A."/>
            <person name="Heidelberg J.F."/>
            <person name="Klotz M.G."/>
            <person name="Woyke T."/>
        </authorList>
    </citation>
    <scope>NUCLEOTIDE SEQUENCE [LARGE SCALE GENOMIC DNA]</scope>
    <source>
        <strain evidence="1 2">C-113</strain>
    </source>
</reference>
<keyword evidence="2" id="KW-1185">Reference proteome</keyword>
<dbReference type="Proteomes" id="UP000000393">
    <property type="component" value="Chromosome"/>
</dbReference>
<gene>
    <name evidence="1" type="ordered locus">Nwat_1030</name>
</gene>
<organism evidence="1 2">
    <name type="scientific">Nitrosococcus watsoni (strain C-113)</name>
    <dbReference type="NCBI Taxonomy" id="105559"/>
    <lineage>
        <taxon>Bacteria</taxon>
        <taxon>Pseudomonadati</taxon>
        <taxon>Pseudomonadota</taxon>
        <taxon>Gammaproteobacteria</taxon>
        <taxon>Chromatiales</taxon>
        <taxon>Chromatiaceae</taxon>
        <taxon>Nitrosococcus</taxon>
    </lineage>
</organism>
<evidence type="ECO:0000313" key="2">
    <source>
        <dbReference type="Proteomes" id="UP000000393"/>
    </source>
</evidence>
<dbReference type="HOGENOM" id="CLU_2918013_0_0_6"/>
<name>D8K4Z5_NITWC</name>
<protein>
    <submittedName>
        <fullName evidence="1">Uncharacterized protein</fullName>
    </submittedName>
</protein>